<comment type="caution">
    <text evidence="2">The sequence shown here is derived from an EMBL/GenBank/DDBJ whole genome shotgun (WGS) entry which is preliminary data.</text>
</comment>
<accession>A0A4Y2MLX9</accession>
<proteinExistence type="predicted"/>
<dbReference type="Proteomes" id="UP000499080">
    <property type="component" value="Unassembled WGS sequence"/>
</dbReference>
<reference evidence="2 3" key="1">
    <citation type="journal article" date="2019" name="Sci. Rep.">
        <title>Orb-weaving spider Araneus ventricosus genome elucidates the spidroin gene catalogue.</title>
        <authorList>
            <person name="Kono N."/>
            <person name="Nakamura H."/>
            <person name="Ohtoshi R."/>
            <person name="Moran D.A.P."/>
            <person name="Shinohara A."/>
            <person name="Yoshida Y."/>
            <person name="Fujiwara M."/>
            <person name="Mori M."/>
            <person name="Tomita M."/>
            <person name="Arakawa K."/>
        </authorList>
    </citation>
    <scope>NUCLEOTIDE SEQUENCE [LARGE SCALE GENOMIC DNA]</scope>
</reference>
<dbReference type="AlphaFoldDB" id="A0A4Y2MLX9"/>
<protein>
    <submittedName>
        <fullName evidence="2">Uncharacterized protein</fullName>
    </submittedName>
</protein>
<sequence>MDDLSGVVKQTQVPADRSDLFSRLHPAQILSPHSLLLSVQATRTEQTLLLSTCNSRSAQSRSVNNLMRIDTRIKCGWEMANIALIRMHL</sequence>
<dbReference type="EMBL" id="BGPR01123395">
    <property type="protein sequence ID" value="GBN26817.1"/>
    <property type="molecule type" value="Genomic_DNA"/>
</dbReference>
<name>A0A4Y2MLX9_ARAVE</name>
<gene>
    <name evidence="2" type="ORF">AVEN_232912_1</name>
    <name evidence="1" type="ORF">AVEN_45632_1</name>
</gene>
<evidence type="ECO:0000313" key="1">
    <source>
        <dbReference type="EMBL" id="GBM31711.1"/>
    </source>
</evidence>
<keyword evidence="3" id="KW-1185">Reference proteome</keyword>
<organism evidence="2 3">
    <name type="scientific">Araneus ventricosus</name>
    <name type="common">Orbweaver spider</name>
    <name type="synonym">Epeira ventricosa</name>
    <dbReference type="NCBI Taxonomy" id="182803"/>
    <lineage>
        <taxon>Eukaryota</taxon>
        <taxon>Metazoa</taxon>
        <taxon>Ecdysozoa</taxon>
        <taxon>Arthropoda</taxon>
        <taxon>Chelicerata</taxon>
        <taxon>Arachnida</taxon>
        <taxon>Araneae</taxon>
        <taxon>Araneomorphae</taxon>
        <taxon>Entelegynae</taxon>
        <taxon>Araneoidea</taxon>
        <taxon>Araneidae</taxon>
        <taxon>Araneus</taxon>
    </lineage>
</organism>
<dbReference type="EMBL" id="BGPR01000691">
    <property type="protein sequence ID" value="GBM31711.1"/>
    <property type="molecule type" value="Genomic_DNA"/>
</dbReference>
<evidence type="ECO:0000313" key="2">
    <source>
        <dbReference type="EMBL" id="GBN26817.1"/>
    </source>
</evidence>
<evidence type="ECO:0000313" key="3">
    <source>
        <dbReference type="Proteomes" id="UP000499080"/>
    </source>
</evidence>